<evidence type="ECO:0000256" key="1">
    <source>
        <dbReference type="SAM" id="MobiDB-lite"/>
    </source>
</evidence>
<dbReference type="EMBL" id="AYYQ01000006">
    <property type="protein sequence ID" value="KRM69233.1"/>
    <property type="molecule type" value="Genomic_DNA"/>
</dbReference>
<feature type="compositionally biased region" description="Basic residues" evidence="1">
    <location>
        <begin position="359"/>
        <end position="368"/>
    </location>
</feature>
<dbReference type="Proteomes" id="UP000052012">
    <property type="component" value="Unassembled WGS sequence"/>
</dbReference>
<feature type="domain" description="Phage head morphogenesis" evidence="2">
    <location>
        <begin position="203"/>
        <end position="307"/>
    </location>
</feature>
<name>A0A0R2APX9_9LACO</name>
<dbReference type="RefSeq" id="WP_056965777.1">
    <property type="nucleotide sequence ID" value="NZ_AYYQ01000006.1"/>
</dbReference>
<feature type="region of interest" description="Disordered" evidence="1">
    <location>
        <begin position="342"/>
        <end position="385"/>
    </location>
</feature>
<evidence type="ECO:0000259" key="2">
    <source>
        <dbReference type="Pfam" id="PF04233"/>
    </source>
</evidence>
<reference evidence="3 4" key="1">
    <citation type="journal article" date="2015" name="Genome Announc.">
        <title>Expanding the biotechnology potential of lactobacilli through comparative genomics of 213 strains and associated genera.</title>
        <authorList>
            <person name="Sun Z."/>
            <person name="Harris H.M."/>
            <person name="McCann A."/>
            <person name="Guo C."/>
            <person name="Argimon S."/>
            <person name="Zhang W."/>
            <person name="Yang X."/>
            <person name="Jeffery I.B."/>
            <person name="Cooney J.C."/>
            <person name="Kagawa T.F."/>
            <person name="Liu W."/>
            <person name="Song Y."/>
            <person name="Salvetti E."/>
            <person name="Wrobel A."/>
            <person name="Rasinkangas P."/>
            <person name="Parkhill J."/>
            <person name="Rea M.C."/>
            <person name="O'Sullivan O."/>
            <person name="Ritari J."/>
            <person name="Douillard F.P."/>
            <person name="Paul Ross R."/>
            <person name="Yang R."/>
            <person name="Briner A.E."/>
            <person name="Felis G.E."/>
            <person name="de Vos W.M."/>
            <person name="Barrangou R."/>
            <person name="Klaenhammer T.R."/>
            <person name="Caufield P.W."/>
            <person name="Cui Y."/>
            <person name="Zhang H."/>
            <person name="O'Toole P.W."/>
        </authorList>
    </citation>
    <scope>NUCLEOTIDE SEQUENCE [LARGE SCALE GENOMIC DNA]</scope>
    <source>
        <strain evidence="3 4">DSM 23829</strain>
    </source>
</reference>
<accession>A0A0R2APX9</accession>
<feature type="compositionally biased region" description="Polar residues" evidence="1">
    <location>
        <begin position="374"/>
        <end position="385"/>
    </location>
</feature>
<sequence>MNKQNNQQYWKRRFIQSKIIGLQSCQDYEFALSRRLNKLLYIYDRELSKWYKRYTTDLGIPKEQVAKMLDGIEFKHWDLTLDEFRKKAISGGYEKLLNQQYFNSRVASLKQLESQLRLKATEFSKSEKDKMETELVNQYNNTYLRETYDLQQYQGLGFTANFNKLSNSELKYIIAKPWARDGKDFSSRLWGTYVNELPSQLMDSLLRNTLIGSNYHKVEQDFRQRFTGMQSKNIHRLVISEIGHIQELASADVYAAQDVEKYEYVATLESRTCQACRYLDGKVFSLVAKIDGTNYPILHPYCRCTTIPSIKDIPTAQKRWAKDDNEKGQVIKDMPYSEWLERYTKNGNGGDAQQPTKQPQKKPSKAPKNKPNTVNNGSKVTEPYTQDNLNSMINHLSSKYGISTEHQDFATYEGVNDVNKEYLYHSLKFMDKFSDEHNWNEKRTINFRSLTTTPRLPEKRTLAYVSSDLTTNKLDMVLNGAFLNKPFKEIMKEQKSMQNEGWNAKTDDGITHTFNHEFGHVIASDLIQRHYKAKHDGAIPKDMTATKRARTSFYKDFYQSVLKDQGKTDIPRASWKLQAEIQNIDGVISEYSRTNASELFAEGFVNAYCGGSRTNVGKSFRKIIDKLLKE</sequence>
<comment type="caution">
    <text evidence="3">The sequence shown here is derived from an EMBL/GenBank/DDBJ whole genome shotgun (WGS) entry which is preliminary data.</text>
</comment>
<dbReference type="InterPro" id="IPR006528">
    <property type="entry name" value="Phage_head_morphogenesis_dom"/>
</dbReference>
<evidence type="ECO:0000313" key="4">
    <source>
        <dbReference type="Proteomes" id="UP000052012"/>
    </source>
</evidence>
<dbReference type="AlphaFoldDB" id="A0A0R2APX9"/>
<gene>
    <name evidence="3" type="ORF">FD06_GL000292</name>
</gene>
<dbReference type="STRING" id="1423781.FD06_GL000292"/>
<evidence type="ECO:0000313" key="3">
    <source>
        <dbReference type="EMBL" id="KRM69233.1"/>
    </source>
</evidence>
<dbReference type="Pfam" id="PF04233">
    <property type="entry name" value="Phage_Mu_F"/>
    <property type="match status" value="1"/>
</dbReference>
<dbReference type="PATRIC" id="fig|1423781.4.peg.295"/>
<dbReference type="NCBIfam" id="TIGR01641">
    <property type="entry name" value="phageSPP1_gp7"/>
    <property type="match status" value="1"/>
</dbReference>
<organism evidence="3 4">
    <name type="scientific">Apilactobacillus ozensis DSM 23829 = JCM 17196</name>
    <dbReference type="NCBI Taxonomy" id="1423781"/>
    <lineage>
        <taxon>Bacteria</taxon>
        <taxon>Bacillati</taxon>
        <taxon>Bacillota</taxon>
        <taxon>Bacilli</taxon>
        <taxon>Lactobacillales</taxon>
        <taxon>Lactobacillaceae</taxon>
        <taxon>Apilactobacillus</taxon>
    </lineage>
</organism>
<proteinExistence type="predicted"/>
<keyword evidence="4" id="KW-1185">Reference proteome</keyword>
<protein>
    <recommendedName>
        <fullName evidence="2">Phage head morphogenesis domain-containing protein</fullName>
    </recommendedName>
</protein>